<dbReference type="SMART" id="SM00028">
    <property type="entry name" value="TPR"/>
    <property type="match status" value="2"/>
</dbReference>
<proteinExistence type="predicted"/>
<dbReference type="InterPro" id="IPR019734">
    <property type="entry name" value="TPR_rpt"/>
</dbReference>
<protein>
    <recommendedName>
        <fullName evidence="5">Tetratricopeptide repeat protein</fullName>
    </recommendedName>
</protein>
<dbReference type="EMBL" id="BAABBR010000001">
    <property type="protein sequence ID" value="GAA4043196.1"/>
    <property type="molecule type" value="Genomic_DNA"/>
</dbReference>
<dbReference type="PROSITE" id="PS50005">
    <property type="entry name" value="TPR"/>
    <property type="match status" value="1"/>
</dbReference>
<gene>
    <name evidence="3" type="ORF">GCM10022281_25490</name>
</gene>
<keyword evidence="4" id="KW-1185">Reference proteome</keyword>
<feature type="signal peptide" evidence="2">
    <location>
        <begin position="1"/>
        <end position="20"/>
    </location>
</feature>
<evidence type="ECO:0000256" key="1">
    <source>
        <dbReference type="PROSITE-ProRule" id="PRU00339"/>
    </source>
</evidence>
<comment type="caution">
    <text evidence="3">The sequence shown here is derived from an EMBL/GenBank/DDBJ whole genome shotgun (WGS) entry which is preliminary data.</text>
</comment>
<dbReference type="Gene3D" id="1.25.40.10">
    <property type="entry name" value="Tetratricopeptide repeat domain"/>
    <property type="match status" value="1"/>
</dbReference>
<feature type="repeat" description="TPR" evidence="1">
    <location>
        <begin position="34"/>
        <end position="67"/>
    </location>
</feature>
<dbReference type="RefSeq" id="WP_344697476.1">
    <property type="nucleotide sequence ID" value="NZ_BAABBR010000001.1"/>
</dbReference>
<evidence type="ECO:0000256" key="2">
    <source>
        <dbReference type="SAM" id="SignalP"/>
    </source>
</evidence>
<name>A0ABP7UH35_9SPHN</name>
<evidence type="ECO:0000313" key="3">
    <source>
        <dbReference type="EMBL" id="GAA4043196.1"/>
    </source>
</evidence>
<keyword evidence="1" id="KW-0802">TPR repeat</keyword>
<dbReference type="SUPFAM" id="SSF48452">
    <property type="entry name" value="TPR-like"/>
    <property type="match status" value="1"/>
</dbReference>
<evidence type="ECO:0008006" key="5">
    <source>
        <dbReference type="Google" id="ProtNLM"/>
    </source>
</evidence>
<reference evidence="4" key="1">
    <citation type="journal article" date="2019" name="Int. J. Syst. Evol. Microbiol.">
        <title>The Global Catalogue of Microorganisms (GCM) 10K type strain sequencing project: providing services to taxonomists for standard genome sequencing and annotation.</title>
        <authorList>
            <consortium name="The Broad Institute Genomics Platform"/>
            <consortium name="The Broad Institute Genome Sequencing Center for Infectious Disease"/>
            <person name="Wu L."/>
            <person name="Ma J."/>
        </authorList>
    </citation>
    <scope>NUCLEOTIDE SEQUENCE [LARGE SCALE GENOMIC DNA]</scope>
    <source>
        <strain evidence="4">JCM 17564</strain>
    </source>
</reference>
<feature type="chain" id="PRO_5047050573" description="Tetratricopeptide repeat protein" evidence="2">
    <location>
        <begin position="21"/>
        <end position="164"/>
    </location>
</feature>
<evidence type="ECO:0000313" key="4">
    <source>
        <dbReference type="Proteomes" id="UP001424459"/>
    </source>
</evidence>
<dbReference type="InterPro" id="IPR011990">
    <property type="entry name" value="TPR-like_helical_dom_sf"/>
</dbReference>
<sequence length="164" mass="16806">MRTLPIAICLGLVAATMASSGGTQVPDAQISPRSLQWQKAGEQALANGNLQAADDALETALVLDPRNRGAFIALARVAQRQKLYGQAIRLTGKALALEPNDAVALGVQGEAMVEAGATARAQQNLAKVRALCGNKPCAPATSLAAAIQRGPSLAAKADSSPKKN</sequence>
<dbReference type="Proteomes" id="UP001424459">
    <property type="component" value="Unassembled WGS sequence"/>
</dbReference>
<accession>A0ABP7UH35</accession>
<keyword evidence="2" id="KW-0732">Signal</keyword>
<organism evidence="3 4">
    <name type="scientific">Sphingomonas rosea</name>
    <dbReference type="NCBI Taxonomy" id="335605"/>
    <lineage>
        <taxon>Bacteria</taxon>
        <taxon>Pseudomonadati</taxon>
        <taxon>Pseudomonadota</taxon>
        <taxon>Alphaproteobacteria</taxon>
        <taxon>Sphingomonadales</taxon>
        <taxon>Sphingomonadaceae</taxon>
        <taxon>Sphingomonas</taxon>
    </lineage>
</organism>